<comment type="catalytic activity">
    <reaction evidence="11 13">
        <text>L-threonyl-[protein] + ATP = O-phospho-L-threonyl-[protein] + ADP + H(+)</text>
        <dbReference type="Rhea" id="RHEA:46608"/>
        <dbReference type="Rhea" id="RHEA-COMP:11060"/>
        <dbReference type="Rhea" id="RHEA-COMP:11605"/>
        <dbReference type="ChEBI" id="CHEBI:15378"/>
        <dbReference type="ChEBI" id="CHEBI:30013"/>
        <dbReference type="ChEBI" id="CHEBI:30616"/>
        <dbReference type="ChEBI" id="CHEBI:61977"/>
        <dbReference type="ChEBI" id="CHEBI:456216"/>
        <dbReference type="EC" id="2.7.11.1"/>
    </reaction>
</comment>
<keyword evidence="3" id="KW-0597">Phosphoprotein</keyword>
<evidence type="ECO:0000256" key="2">
    <source>
        <dbReference type="ARBA" id="ARBA00022527"/>
    </source>
</evidence>
<keyword evidence="4 13" id="KW-0808">Transferase</keyword>
<comment type="function">
    <text evidence="10">Essential serine-protein kinase involved in the early stage of virion morphogenesis.</text>
</comment>
<evidence type="ECO:0000256" key="8">
    <source>
        <dbReference type="ARBA" id="ARBA00022921"/>
    </source>
</evidence>
<evidence type="ECO:0000256" key="6">
    <source>
        <dbReference type="ARBA" id="ARBA00022777"/>
    </source>
</evidence>
<evidence type="ECO:0000256" key="12">
    <source>
        <dbReference type="ARBA" id="ARBA00048679"/>
    </source>
</evidence>
<evidence type="ECO:0000256" key="3">
    <source>
        <dbReference type="ARBA" id="ARBA00022553"/>
    </source>
</evidence>
<dbReference type="GO" id="GO:0106310">
    <property type="term" value="F:protein serine kinase activity"/>
    <property type="evidence" value="ECO:0007669"/>
    <property type="project" value="RHEA"/>
</dbReference>
<dbReference type="GeneID" id="28340345"/>
<dbReference type="Pfam" id="PF05445">
    <property type="entry name" value="Pox_ser-thr_kin"/>
    <property type="match status" value="1"/>
</dbReference>
<evidence type="ECO:0000256" key="9">
    <source>
        <dbReference type="ARBA" id="ARBA00023184"/>
    </source>
</evidence>
<organism evidence="14 15">
    <name type="scientific">Pteropox virus</name>
    <dbReference type="NCBI Taxonomy" id="1873698"/>
    <lineage>
        <taxon>Viruses</taxon>
        <taxon>Varidnaviria</taxon>
        <taxon>Bamfordvirae</taxon>
        <taxon>Nucleocytoviricota</taxon>
        <taxon>Pokkesviricetes</taxon>
        <taxon>Chitovirales</taxon>
        <taxon>Poxviridae</taxon>
        <taxon>Chordopoxvirinae</taxon>
        <taxon>Pteropopoxvirus</taxon>
        <taxon>Pteropopoxvirus pteropox</taxon>
    </lineage>
</organism>
<accession>A0A1B1MRA8</accession>
<dbReference type="InterPro" id="IPR008790">
    <property type="entry name" value="Poxvirus_ser/thr_kinase"/>
</dbReference>
<evidence type="ECO:0000313" key="14">
    <source>
        <dbReference type="EMBL" id="ANS71102.1"/>
    </source>
</evidence>
<keyword evidence="6 13" id="KW-0418">Kinase</keyword>
<dbReference type="PROSITE" id="PS00108">
    <property type="entry name" value="PROTEIN_KINASE_ST"/>
    <property type="match status" value="1"/>
</dbReference>
<reference evidence="14 15" key="1">
    <citation type="journal article" date="2016" name="J. Gen. Virol.">
        <title>Genomic characterization of a novel poxvirus from a flying fox: evidence for a new genus?</title>
        <authorList>
            <person name="O'Dea M.A."/>
            <person name="Tu S.L."/>
            <person name="Pang S."/>
            <person name="De Ridder T."/>
            <person name="Jackson B."/>
            <person name="Upton C."/>
        </authorList>
    </citation>
    <scope>NUCLEOTIDE SEQUENCE [LARGE SCALE GENOMIC DNA]</scope>
    <source>
        <strain evidence="14 15">Australia</strain>
    </source>
</reference>
<evidence type="ECO:0000256" key="5">
    <source>
        <dbReference type="ARBA" id="ARBA00022741"/>
    </source>
</evidence>
<keyword evidence="7 13" id="KW-0067">ATP-binding</keyword>
<keyword evidence="15" id="KW-1185">Reference proteome</keyword>
<protein>
    <recommendedName>
        <fullName evidence="13">Serine/threonine-protein kinase</fullName>
        <ecNumber evidence="13">2.7.11.1</ecNumber>
    </recommendedName>
</protein>
<gene>
    <name evidence="14" type="primary">PTPV-Aus-018</name>
</gene>
<keyword evidence="5 13" id="KW-0547">Nucleotide-binding</keyword>
<keyword evidence="8" id="KW-0426">Late protein</keyword>
<dbReference type="GO" id="GO:0005524">
    <property type="term" value="F:ATP binding"/>
    <property type="evidence" value="ECO:0007669"/>
    <property type="project" value="UniProtKB-UniRule"/>
</dbReference>
<dbReference type="GO" id="GO:0044172">
    <property type="term" value="C:host cell endoplasmic reticulum-Golgi intermediate compartment"/>
    <property type="evidence" value="ECO:0007669"/>
    <property type="project" value="UniProtKB-SubCell"/>
</dbReference>
<evidence type="ECO:0000313" key="15">
    <source>
        <dbReference type="Proteomes" id="UP000203626"/>
    </source>
</evidence>
<dbReference type="PIRSF" id="PIRSF015695">
    <property type="entry name" value="STPK_F10L"/>
    <property type="match status" value="1"/>
</dbReference>
<evidence type="ECO:0000256" key="10">
    <source>
        <dbReference type="ARBA" id="ARBA00034663"/>
    </source>
</evidence>
<dbReference type="GO" id="GO:0004674">
    <property type="term" value="F:protein serine/threonine kinase activity"/>
    <property type="evidence" value="ECO:0007669"/>
    <property type="project" value="UniProtKB-UniRule"/>
</dbReference>
<dbReference type="GO" id="GO:0044165">
    <property type="term" value="C:host cell endoplasmic reticulum"/>
    <property type="evidence" value="ECO:0007669"/>
    <property type="project" value="UniProtKB-UniRule"/>
</dbReference>
<dbReference type="RefSeq" id="YP_009268733.1">
    <property type="nucleotide sequence ID" value="NC_030656.1"/>
</dbReference>
<keyword evidence="9 13" id="KW-1038">Host endoplasmic reticulum</keyword>
<dbReference type="OrthoDB" id="2750at10239"/>
<comment type="subcellular location">
    <subcellularLocation>
        <location evidence="1 13">Host endoplasmic reticulum-Golgi intermediate compartment</location>
    </subcellularLocation>
</comment>
<evidence type="ECO:0000256" key="13">
    <source>
        <dbReference type="PIRNR" id="PIRNR015695"/>
    </source>
</evidence>
<name>A0A1B1MRA8_9POXV</name>
<evidence type="ECO:0000256" key="11">
    <source>
        <dbReference type="ARBA" id="ARBA00047899"/>
    </source>
</evidence>
<evidence type="ECO:0000256" key="1">
    <source>
        <dbReference type="ARBA" id="ARBA00004452"/>
    </source>
</evidence>
<dbReference type="Proteomes" id="UP000203626">
    <property type="component" value="Segment"/>
</dbReference>
<dbReference type="EMBL" id="KU980965">
    <property type="protein sequence ID" value="ANS71102.1"/>
    <property type="molecule type" value="Genomic_DNA"/>
</dbReference>
<sequence>MTEETTSLEIFPWNRDSLRKDITVLGDDIYLNYAISQIDTSQSWAPPVKLIRYFRNFSKDSLNKIINDDYVNPSYFQMKNKKFIPLNDDLYHVATGGYGIVFKIEEYIVKFVFETKSFLTDIDTASEYTIPRFLYNNLKGDEKQFIVCALAMGINYKMNFLHLLYKRVLSMIVLIFKIMDNKELNLDFSQKIFLQKFNERKNDTTFVKLISYFYPSVVQSNINIINHFSHLVHFFEHEKRSKYEYDRGNIIIFPLARCSADQITQENVSMFGFKSVSEYIKFLFLQVSLLYIKIYELPGCDNFMHADLKPDNILIFDSKKVIKIHVGKKTYTFKEPIRCAVNDFDFARVCQIKNTKIKGNIKEPQNWFYDFHFLVHTLLRAYPEVTEDKDFLSTLEEFVMCCTKTTCEKFRLKTPITHPISFLKKIITRDIFSQWINGSD</sequence>
<dbReference type="EC" id="2.7.11.1" evidence="13"/>
<comment type="catalytic activity">
    <reaction evidence="12 13">
        <text>L-seryl-[protein] + ATP = O-phospho-L-seryl-[protein] + ADP + H(+)</text>
        <dbReference type="Rhea" id="RHEA:17989"/>
        <dbReference type="Rhea" id="RHEA-COMP:9863"/>
        <dbReference type="Rhea" id="RHEA-COMP:11604"/>
        <dbReference type="ChEBI" id="CHEBI:15378"/>
        <dbReference type="ChEBI" id="CHEBI:29999"/>
        <dbReference type="ChEBI" id="CHEBI:30616"/>
        <dbReference type="ChEBI" id="CHEBI:83421"/>
        <dbReference type="ChEBI" id="CHEBI:456216"/>
        <dbReference type="EC" id="2.7.11.1"/>
    </reaction>
</comment>
<proteinExistence type="inferred from homology"/>
<keyword evidence="2 13" id="KW-0723">Serine/threonine-protein kinase</keyword>
<evidence type="ECO:0000256" key="7">
    <source>
        <dbReference type="ARBA" id="ARBA00022840"/>
    </source>
</evidence>
<comment type="similarity">
    <text evidence="13">Belongs to the protein kinase superfamily. Ser/Thr protein kinase family.</text>
</comment>
<dbReference type="KEGG" id="vg:28340345"/>
<dbReference type="InterPro" id="IPR008271">
    <property type="entry name" value="Ser/Thr_kinase_AS"/>
</dbReference>
<evidence type="ECO:0000256" key="4">
    <source>
        <dbReference type="ARBA" id="ARBA00022679"/>
    </source>
</evidence>